<keyword evidence="4" id="KW-1185">Reference proteome</keyword>
<sequence length="101" mass="11497">MSTSSLVPDLHDSAQSAVERWIDPQTNLPKFQRKCDSNLEERTVAAMELFRAFYPSITKASKALSVPYKRLWSRLQGCHPKSENGGNRSLFQPAEEREILC</sequence>
<dbReference type="RefSeq" id="XP_022285494.1">
    <property type="nucleotide sequence ID" value="XM_022429468.1"/>
</dbReference>
<evidence type="ECO:0000259" key="2">
    <source>
        <dbReference type="PROSITE" id="PS51698"/>
    </source>
</evidence>
<dbReference type="PROSITE" id="PS51698">
    <property type="entry name" value="U_BOX"/>
    <property type="match status" value="1"/>
</dbReference>
<evidence type="ECO:0000313" key="3">
    <source>
        <dbReference type="EMBL" id="OWT43039.1"/>
    </source>
</evidence>
<name>A0A219AR08_METCM</name>
<dbReference type="InterPro" id="IPR003613">
    <property type="entry name" value="Ubox_domain"/>
</dbReference>
<dbReference type="EMBL" id="LSBJ02000003">
    <property type="protein sequence ID" value="OWT43039.1"/>
    <property type="molecule type" value="Genomic_DNA"/>
</dbReference>
<dbReference type="GO" id="GO:0016567">
    <property type="term" value="P:protein ubiquitination"/>
    <property type="evidence" value="ECO:0007669"/>
    <property type="project" value="InterPro"/>
</dbReference>
<dbReference type="Proteomes" id="UP000078397">
    <property type="component" value="Unassembled WGS sequence"/>
</dbReference>
<gene>
    <name evidence="3" type="ORF">VFPPC_17785</name>
</gene>
<dbReference type="OrthoDB" id="4949264at2759"/>
<reference evidence="3 4" key="1">
    <citation type="journal article" date="2016" name="PLoS Pathog.">
        <title>Biosynthesis of antibiotic leucinostatins in bio-control fungus Purpureocillium lilacinum and their inhibition on phytophthora revealed by genome mining.</title>
        <authorList>
            <person name="Wang G."/>
            <person name="Liu Z."/>
            <person name="Lin R."/>
            <person name="Li E."/>
            <person name="Mao Z."/>
            <person name="Ling J."/>
            <person name="Yang Y."/>
            <person name="Yin W.B."/>
            <person name="Xie B."/>
        </authorList>
    </citation>
    <scope>NUCLEOTIDE SEQUENCE [LARGE SCALE GENOMIC DNA]</scope>
    <source>
        <strain evidence="3">170</strain>
    </source>
</reference>
<feature type="region of interest" description="Disordered" evidence="1">
    <location>
        <begin position="80"/>
        <end position="101"/>
    </location>
</feature>
<dbReference type="KEGG" id="pchm:VFPPC_17785"/>
<accession>A0A219AR08</accession>
<organism evidence="3 4">
    <name type="scientific">Pochonia chlamydosporia 170</name>
    <dbReference type="NCBI Taxonomy" id="1380566"/>
    <lineage>
        <taxon>Eukaryota</taxon>
        <taxon>Fungi</taxon>
        <taxon>Dikarya</taxon>
        <taxon>Ascomycota</taxon>
        <taxon>Pezizomycotina</taxon>
        <taxon>Sordariomycetes</taxon>
        <taxon>Hypocreomycetidae</taxon>
        <taxon>Hypocreales</taxon>
        <taxon>Clavicipitaceae</taxon>
        <taxon>Pochonia</taxon>
    </lineage>
</organism>
<dbReference type="AlphaFoldDB" id="A0A219AR08"/>
<protein>
    <recommendedName>
        <fullName evidence="2">U-box domain-containing protein</fullName>
    </recommendedName>
</protein>
<evidence type="ECO:0000313" key="4">
    <source>
        <dbReference type="Proteomes" id="UP000078397"/>
    </source>
</evidence>
<proteinExistence type="predicted"/>
<dbReference type="GeneID" id="28854174"/>
<evidence type="ECO:0000256" key="1">
    <source>
        <dbReference type="SAM" id="MobiDB-lite"/>
    </source>
</evidence>
<comment type="caution">
    <text evidence="3">The sequence shown here is derived from an EMBL/GenBank/DDBJ whole genome shotgun (WGS) entry which is preliminary data.</text>
</comment>
<dbReference type="GO" id="GO:0004842">
    <property type="term" value="F:ubiquitin-protein transferase activity"/>
    <property type="evidence" value="ECO:0007669"/>
    <property type="project" value="InterPro"/>
</dbReference>
<feature type="domain" description="U-box" evidence="2">
    <location>
        <begin position="1"/>
        <end position="28"/>
    </location>
</feature>